<keyword evidence="3 7" id="KW-0313">Glucose metabolism</keyword>
<feature type="binding site" evidence="7">
    <location>
        <position position="214"/>
    </location>
    <ligand>
        <name>substrate</name>
    </ligand>
</feature>
<feature type="binding site" evidence="7">
    <location>
        <position position="176"/>
    </location>
    <ligand>
        <name>substrate</name>
    </ligand>
</feature>
<dbReference type="HAMAP" id="MF_00966">
    <property type="entry name" value="G6PD"/>
    <property type="match status" value="1"/>
</dbReference>
<accession>A0A7G6VSW6</accession>
<feature type="binding site" evidence="7">
    <location>
        <position position="46"/>
    </location>
    <ligand>
        <name>NADP(+)</name>
        <dbReference type="ChEBI" id="CHEBI:58349"/>
    </ligand>
</feature>
<evidence type="ECO:0000256" key="7">
    <source>
        <dbReference type="HAMAP-Rule" id="MF_00966"/>
    </source>
</evidence>
<comment type="similarity">
    <text evidence="2 7">Belongs to the glucose-6-phosphate dehydrogenase family.</text>
</comment>
<dbReference type="Gene3D" id="3.30.360.10">
    <property type="entry name" value="Dihydrodipicolinate Reductase, domain 2"/>
    <property type="match status" value="1"/>
</dbReference>
<evidence type="ECO:0000256" key="1">
    <source>
        <dbReference type="ARBA" id="ARBA00004937"/>
    </source>
</evidence>
<evidence type="ECO:0000259" key="8">
    <source>
        <dbReference type="Pfam" id="PF00479"/>
    </source>
</evidence>
<dbReference type="UniPathway" id="UPA00115">
    <property type="reaction ID" value="UER00408"/>
</dbReference>
<dbReference type="GO" id="GO:0050661">
    <property type="term" value="F:NADP binding"/>
    <property type="evidence" value="ECO:0007669"/>
    <property type="project" value="UniProtKB-UniRule"/>
</dbReference>
<organism evidence="10 11">
    <name type="scientific">Croceicoccus marinus</name>
    <dbReference type="NCBI Taxonomy" id="450378"/>
    <lineage>
        <taxon>Bacteria</taxon>
        <taxon>Pseudomonadati</taxon>
        <taxon>Pseudomonadota</taxon>
        <taxon>Alphaproteobacteria</taxon>
        <taxon>Sphingomonadales</taxon>
        <taxon>Erythrobacteraceae</taxon>
        <taxon>Croceicoccus</taxon>
    </lineage>
</organism>
<dbReference type="Gene3D" id="3.40.50.720">
    <property type="entry name" value="NAD(P)-binding Rossmann-like Domain"/>
    <property type="match status" value="1"/>
</dbReference>
<evidence type="ECO:0000313" key="10">
    <source>
        <dbReference type="EMBL" id="QNE04831.1"/>
    </source>
</evidence>
<dbReference type="GO" id="GO:0009051">
    <property type="term" value="P:pentose-phosphate shunt, oxidative branch"/>
    <property type="evidence" value="ECO:0007669"/>
    <property type="project" value="TreeGrafter"/>
</dbReference>
<feature type="binding site" evidence="7">
    <location>
        <position position="332"/>
    </location>
    <ligand>
        <name>substrate</name>
    </ligand>
</feature>
<dbReference type="InterPro" id="IPR019796">
    <property type="entry name" value="G6P_DH_AS"/>
</dbReference>
<dbReference type="InterPro" id="IPR001282">
    <property type="entry name" value="G6P_DH"/>
</dbReference>
<feature type="binding site" evidence="7">
    <location>
        <position position="233"/>
    </location>
    <ligand>
        <name>substrate</name>
    </ligand>
</feature>
<dbReference type="SUPFAM" id="SSF55347">
    <property type="entry name" value="Glyceraldehyde-3-phosphate dehydrogenase-like, C-terminal domain"/>
    <property type="match status" value="1"/>
</dbReference>
<evidence type="ECO:0000259" key="9">
    <source>
        <dbReference type="Pfam" id="PF02781"/>
    </source>
</evidence>
<feature type="active site" description="Proton acceptor" evidence="7">
    <location>
        <position position="238"/>
    </location>
</feature>
<dbReference type="InterPro" id="IPR036291">
    <property type="entry name" value="NAD(P)-bd_dom_sf"/>
</dbReference>
<dbReference type="PANTHER" id="PTHR23429">
    <property type="entry name" value="GLUCOSE-6-PHOSPHATE 1-DEHYDROGENASE G6PD"/>
    <property type="match status" value="1"/>
</dbReference>
<keyword evidence="4 7" id="KW-0521">NADP</keyword>
<dbReference type="PRINTS" id="PR00079">
    <property type="entry name" value="G6PDHDRGNASE"/>
</dbReference>
<dbReference type="NCBIfam" id="TIGR00871">
    <property type="entry name" value="zwf"/>
    <property type="match status" value="1"/>
</dbReference>
<dbReference type="EC" id="1.1.1.49" evidence="7"/>
<evidence type="ECO:0000256" key="5">
    <source>
        <dbReference type="ARBA" id="ARBA00023002"/>
    </source>
</evidence>
<dbReference type="Pfam" id="PF00479">
    <property type="entry name" value="G6PD_N"/>
    <property type="match status" value="1"/>
</dbReference>
<dbReference type="RefSeq" id="WP_185884073.1">
    <property type="nucleotide sequence ID" value="NZ_CP060052.1"/>
</dbReference>
<sequence>MNFTANKLLLFGATGDLSQRMLLPSLCALHSEELLPENMQIICTARTEYTDQEFRDFARDALARFLPKGRDLKIEPFLECLTYQDLDASTPEGFDTLAKKVGPIGQGDKEGLSIFLSTAPFLFEPTIKGLTANGLATGNVRIGLEKPLGTDLGTSQEINDAVASAFPEGRIFRIDHYLGKETVQNLLALRFANIMFEPLWNAAHIDHVQITVAETVGLESRAGYYDGSGALRDMVQNHMLQLLALVAMEPPTSFDATAIRDEKVKILRALRPAVAGETVTGQYRAGAIKGEAVPGYDQELGKDSDTETFVAIKTHVDNWRWKGVPFYLRTGKRLPIRMTEIVVQFRCIPYSIFEGRGAKTVPNQLVIGIQPRENIRLSLMSKVPGLDREGIRLRATPLDIAMPDAFAGPQRRIAYERLLLDLVEGDQTLFVRRDEVEAQWEWIDGIRASWTENDTRPKTYTAGSWGPTSAIGLTERDGVTWHEG</sequence>
<proteinExistence type="inferred from homology"/>
<evidence type="ECO:0000256" key="2">
    <source>
        <dbReference type="ARBA" id="ARBA00009975"/>
    </source>
</evidence>
<dbReference type="GO" id="GO:0004345">
    <property type="term" value="F:glucose-6-phosphate dehydrogenase activity"/>
    <property type="evidence" value="ECO:0007669"/>
    <property type="project" value="UniProtKB-UniRule"/>
</dbReference>
<feature type="binding site" evidence="7">
    <location>
        <position position="146"/>
    </location>
    <ligand>
        <name>NADP(+)</name>
        <dbReference type="ChEBI" id="CHEBI:58349"/>
    </ligand>
</feature>
<comment type="function">
    <text evidence="7">Catalyzes the oxidation of glucose 6-phosphate to 6-phosphogluconolactone.</text>
</comment>
<comment type="pathway">
    <text evidence="1 7">Carbohydrate degradation; pentose phosphate pathway; D-ribulose 5-phosphate from D-glucose 6-phosphate (oxidative stage): step 1/3.</text>
</comment>
<dbReference type="GO" id="GO:0005829">
    <property type="term" value="C:cytosol"/>
    <property type="evidence" value="ECO:0007669"/>
    <property type="project" value="TreeGrafter"/>
</dbReference>
<feature type="domain" description="Glucose-6-phosphate dehydrogenase C-terminal" evidence="9">
    <location>
        <begin position="187"/>
        <end position="482"/>
    </location>
</feature>
<name>A0A7G6VSW6_9SPHN</name>
<dbReference type="PANTHER" id="PTHR23429:SF0">
    <property type="entry name" value="GLUCOSE-6-PHOSPHATE 1-DEHYDROGENASE"/>
    <property type="match status" value="1"/>
</dbReference>
<dbReference type="Proteomes" id="UP000515297">
    <property type="component" value="Chromosome"/>
</dbReference>
<dbReference type="PIRSF" id="PIRSF000110">
    <property type="entry name" value="G6PD"/>
    <property type="match status" value="1"/>
</dbReference>
<gene>
    <name evidence="7 10" type="primary">zwf</name>
    <name evidence="10" type="ORF">H4O24_13000</name>
</gene>
<keyword evidence="5 7" id="KW-0560">Oxidoreductase</keyword>
<dbReference type="AlphaFoldDB" id="A0A7G6VSW6"/>
<dbReference type="SUPFAM" id="SSF51735">
    <property type="entry name" value="NAD(P)-binding Rossmann-fold domains"/>
    <property type="match status" value="1"/>
</dbReference>
<keyword evidence="6 7" id="KW-0119">Carbohydrate metabolism</keyword>
<protein>
    <recommendedName>
        <fullName evidence="7">Glucose-6-phosphate 1-dehydrogenase</fullName>
        <shortName evidence="7">G6PD</shortName>
        <ecNumber evidence="7">1.1.1.49</ecNumber>
    </recommendedName>
</protein>
<evidence type="ECO:0000313" key="11">
    <source>
        <dbReference type="Proteomes" id="UP000515297"/>
    </source>
</evidence>
<evidence type="ECO:0000256" key="6">
    <source>
        <dbReference type="ARBA" id="ARBA00023277"/>
    </source>
</evidence>
<dbReference type="InterPro" id="IPR022674">
    <property type="entry name" value="G6P_DH_NAD-bd"/>
</dbReference>
<comment type="catalytic activity">
    <reaction evidence="7">
        <text>D-glucose 6-phosphate + NADP(+) = 6-phospho-D-glucono-1,5-lactone + NADPH + H(+)</text>
        <dbReference type="Rhea" id="RHEA:15841"/>
        <dbReference type="ChEBI" id="CHEBI:15378"/>
        <dbReference type="ChEBI" id="CHEBI:57783"/>
        <dbReference type="ChEBI" id="CHEBI:57955"/>
        <dbReference type="ChEBI" id="CHEBI:58349"/>
        <dbReference type="ChEBI" id="CHEBI:61548"/>
        <dbReference type="EC" id="1.1.1.49"/>
    </reaction>
</comment>
<feature type="binding site" evidence="7">
    <location>
        <position position="180"/>
    </location>
    <ligand>
        <name>substrate</name>
    </ligand>
</feature>
<evidence type="ECO:0000256" key="3">
    <source>
        <dbReference type="ARBA" id="ARBA00022526"/>
    </source>
</evidence>
<dbReference type="InterPro" id="IPR022675">
    <property type="entry name" value="G6P_DH_C"/>
</dbReference>
<reference evidence="10 11" key="1">
    <citation type="submission" date="2020-08" db="EMBL/GenBank/DDBJ databases">
        <authorList>
            <person name="Liu G."/>
            <person name="Sun C."/>
        </authorList>
    </citation>
    <scope>NUCLEOTIDE SEQUENCE [LARGE SCALE GENOMIC DNA]</scope>
    <source>
        <strain evidence="10 11">OT19</strain>
    </source>
</reference>
<dbReference type="EMBL" id="CP060052">
    <property type="protein sequence ID" value="QNE04831.1"/>
    <property type="molecule type" value="Genomic_DNA"/>
</dbReference>
<feature type="domain" description="Glucose-6-phosphate dehydrogenase NAD-binding" evidence="8">
    <location>
        <begin position="10"/>
        <end position="185"/>
    </location>
</feature>
<comment type="caution">
    <text evidence="7">Lacks conserved residue(s) required for the propagation of feature annotation.</text>
</comment>
<dbReference type="Pfam" id="PF02781">
    <property type="entry name" value="G6PD_C"/>
    <property type="match status" value="1"/>
</dbReference>
<dbReference type="PROSITE" id="PS00069">
    <property type="entry name" value="G6P_DEHYDROGENASE"/>
    <property type="match status" value="1"/>
</dbReference>
<evidence type="ECO:0000256" key="4">
    <source>
        <dbReference type="ARBA" id="ARBA00022857"/>
    </source>
</evidence>
<dbReference type="GO" id="GO:0006006">
    <property type="term" value="P:glucose metabolic process"/>
    <property type="evidence" value="ECO:0007669"/>
    <property type="project" value="UniProtKB-KW"/>
</dbReference>